<dbReference type="InterPro" id="IPR003342">
    <property type="entry name" value="ArnT-like_N"/>
</dbReference>
<evidence type="ECO:0000256" key="7">
    <source>
        <dbReference type="ARBA" id="ARBA00023136"/>
    </source>
</evidence>
<dbReference type="EMBL" id="JANIDW010000002">
    <property type="protein sequence ID" value="MCX5614482.1"/>
    <property type="molecule type" value="Genomic_DNA"/>
</dbReference>
<keyword evidence="6 8" id="KW-1133">Transmembrane helix</keyword>
<dbReference type="InterPro" id="IPR050297">
    <property type="entry name" value="LipidA_mod_glycosyltrf_83"/>
</dbReference>
<feature type="transmembrane region" description="Helical" evidence="8">
    <location>
        <begin position="172"/>
        <end position="189"/>
    </location>
</feature>
<evidence type="ECO:0000256" key="1">
    <source>
        <dbReference type="ARBA" id="ARBA00004651"/>
    </source>
</evidence>
<feature type="transmembrane region" description="Helical" evidence="8">
    <location>
        <begin position="93"/>
        <end position="113"/>
    </location>
</feature>
<organism evidence="10 11">
    <name type="scientific">Bombella saccharophila</name>
    <dbReference type="NCBI Taxonomy" id="2967338"/>
    <lineage>
        <taxon>Bacteria</taxon>
        <taxon>Pseudomonadati</taxon>
        <taxon>Pseudomonadota</taxon>
        <taxon>Alphaproteobacteria</taxon>
        <taxon>Acetobacterales</taxon>
        <taxon>Acetobacteraceae</taxon>
        <taxon>Bombella</taxon>
    </lineage>
</organism>
<evidence type="ECO:0000259" key="9">
    <source>
        <dbReference type="Pfam" id="PF02366"/>
    </source>
</evidence>
<evidence type="ECO:0000256" key="3">
    <source>
        <dbReference type="ARBA" id="ARBA00022676"/>
    </source>
</evidence>
<reference evidence="10 11" key="1">
    <citation type="submission" date="2022-07" db="EMBL/GenBank/DDBJ databases">
        <title>Bombella genomes.</title>
        <authorList>
            <person name="Harer L."/>
            <person name="Styblova S."/>
            <person name="Ehrmann M."/>
        </authorList>
    </citation>
    <scope>NUCLEOTIDE SEQUENCE [LARGE SCALE GENOMIC DNA]</scope>
    <source>
        <strain evidence="10 11">TMW 2.2558</strain>
    </source>
</reference>
<keyword evidence="4" id="KW-0808">Transferase</keyword>
<dbReference type="PANTHER" id="PTHR33908:SF3">
    <property type="entry name" value="UNDECAPRENYL PHOSPHATE-ALPHA-4-AMINO-4-DEOXY-L-ARABINOSE ARABINOSYL TRANSFERASE"/>
    <property type="match status" value="1"/>
</dbReference>
<evidence type="ECO:0000256" key="5">
    <source>
        <dbReference type="ARBA" id="ARBA00022692"/>
    </source>
</evidence>
<keyword evidence="3" id="KW-0328">Glycosyltransferase</keyword>
<comment type="caution">
    <text evidence="10">The sequence shown here is derived from an EMBL/GenBank/DDBJ whole genome shotgun (WGS) entry which is preliminary data.</text>
</comment>
<keyword evidence="11" id="KW-1185">Reference proteome</keyword>
<evidence type="ECO:0000256" key="6">
    <source>
        <dbReference type="ARBA" id="ARBA00022989"/>
    </source>
</evidence>
<dbReference type="RefSeq" id="WP_266106615.1">
    <property type="nucleotide sequence ID" value="NZ_JANIDW010000002.1"/>
</dbReference>
<keyword evidence="7 8" id="KW-0472">Membrane</keyword>
<evidence type="ECO:0000256" key="4">
    <source>
        <dbReference type="ARBA" id="ARBA00022679"/>
    </source>
</evidence>
<feature type="transmembrane region" description="Helical" evidence="8">
    <location>
        <begin position="222"/>
        <end position="241"/>
    </location>
</feature>
<feature type="transmembrane region" description="Helical" evidence="8">
    <location>
        <begin position="361"/>
        <end position="383"/>
    </location>
</feature>
<evidence type="ECO:0000256" key="8">
    <source>
        <dbReference type="SAM" id="Phobius"/>
    </source>
</evidence>
<dbReference type="Pfam" id="PF02366">
    <property type="entry name" value="PMT"/>
    <property type="match status" value="1"/>
</dbReference>
<feature type="transmembrane region" description="Helical" evidence="8">
    <location>
        <begin position="330"/>
        <end position="349"/>
    </location>
</feature>
<protein>
    <submittedName>
        <fullName evidence="10">Glycosyltransferase family 39 protein</fullName>
    </submittedName>
</protein>
<dbReference type="Proteomes" id="UP001165648">
    <property type="component" value="Unassembled WGS sequence"/>
</dbReference>
<feature type="transmembrane region" description="Helical" evidence="8">
    <location>
        <begin position="420"/>
        <end position="443"/>
    </location>
</feature>
<gene>
    <name evidence="10" type="ORF">NQF64_04390</name>
</gene>
<accession>A0ABT3W5Y7</accession>
<evidence type="ECO:0000256" key="2">
    <source>
        <dbReference type="ARBA" id="ARBA00022475"/>
    </source>
</evidence>
<feature type="transmembrane region" description="Helical" evidence="8">
    <location>
        <begin position="271"/>
        <end position="289"/>
    </location>
</feature>
<feature type="transmembrane region" description="Helical" evidence="8">
    <location>
        <begin position="142"/>
        <end position="160"/>
    </location>
</feature>
<feature type="transmembrane region" description="Helical" evidence="8">
    <location>
        <begin position="195"/>
        <end position="215"/>
    </location>
</feature>
<feature type="transmembrane region" description="Helical" evidence="8">
    <location>
        <begin position="120"/>
        <end position="136"/>
    </location>
</feature>
<evidence type="ECO:0000313" key="10">
    <source>
        <dbReference type="EMBL" id="MCX5614482.1"/>
    </source>
</evidence>
<feature type="transmembrane region" description="Helical" evidence="8">
    <location>
        <begin position="301"/>
        <end position="318"/>
    </location>
</feature>
<sequence length="553" mass="62278">MTLSFRHYILLGLVAFLVALPGRLSLPPLDRDEPRYMQATAQMLASGNFLDIRFQDQPRYHQPIGIYWLEAGAVKTVEFITHNTTLRHKAWPYRIPSLLACIGSILLTAWIGARLFDKHTGLLAAGFLLVAPLFTAESRMATIDSVLLLNILCVQALLLRHFDDARAGRKTPARYSCLYWCGLGIGLMLKGPIILIPSFGTLFALCLTTRSLAVWRQLQPRWGWMISIAIVLPWCLSIAWVSHGEFFRRAIGHNLLGKVANAQEAHGFPPGYYVLTFLFAFWPCALYVVRAIPAIWQRRHQTNTTFLLCWIIPHWLFFECLATKLPHYVLPTYPAIAILTAASLLKWPFIPLRTLWARLGLGVYASLWLGVGCLLSAAVPLLLYHMEGRIFTDTYLPLCGSLPLIAATGWLLWKQRWREGAYCSIGAALISEMGVFLCLIPHLNSIQLAPHIARSFEQLRPCQESPLLSPSYKEPSLIFLTGGATHSLSPIQAAQTLHDNARCALALIDKRDEPIFQKTFAQFGTTLILYDQFEGVNYSNGRKMHLRLYAAHE</sequence>
<comment type="subcellular location">
    <subcellularLocation>
        <location evidence="1">Cell membrane</location>
        <topology evidence="1">Multi-pass membrane protein</topology>
    </subcellularLocation>
</comment>
<keyword evidence="5 8" id="KW-0812">Transmembrane</keyword>
<keyword evidence="2" id="KW-1003">Cell membrane</keyword>
<feature type="domain" description="ArnT-like N-terminal" evidence="9">
    <location>
        <begin position="78"/>
        <end position="240"/>
    </location>
</feature>
<proteinExistence type="predicted"/>
<name>A0ABT3W5Y7_9PROT</name>
<evidence type="ECO:0000313" key="11">
    <source>
        <dbReference type="Proteomes" id="UP001165648"/>
    </source>
</evidence>
<dbReference type="PANTHER" id="PTHR33908">
    <property type="entry name" value="MANNOSYLTRANSFERASE YKCB-RELATED"/>
    <property type="match status" value="1"/>
</dbReference>
<feature type="transmembrane region" description="Helical" evidence="8">
    <location>
        <begin position="395"/>
        <end position="413"/>
    </location>
</feature>